<comment type="caution">
    <text evidence="1">The sequence shown here is derived from an EMBL/GenBank/DDBJ whole genome shotgun (WGS) entry which is preliminary data.</text>
</comment>
<evidence type="ECO:0000313" key="2">
    <source>
        <dbReference type="Proteomes" id="UP001184376"/>
    </source>
</evidence>
<gene>
    <name evidence="1" type="ORF">J2795_002106</name>
</gene>
<keyword evidence="2" id="KW-1185">Reference proteome</keyword>
<organism evidence="1 2">
    <name type="scientific">Chryseobacterium bernardetii</name>
    <dbReference type="NCBI Taxonomy" id="1241978"/>
    <lineage>
        <taxon>Bacteria</taxon>
        <taxon>Pseudomonadati</taxon>
        <taxon>Bacteroidota</taxon>
        <taxon>Flavobacteriia</taxon>
        <taxon>Flavobacteriales</taxon>
        <taxon>Weeksellaceae</taxon>
        <taxon>Chryseobacterium group</taxon>
        <taxon>Chryseobacterium</taxon>
    </lineage>
</organism>
<dbReference type="Proteomes" id="UP001184376">
    <property type="component" value="Unassembled WGS sequence"/>
</dbReference>
<evidence type="ECO:0000313" key="1">
    <source>
        <dbReference type="EMBL" id="MDR6441406.1"/>
    </source>
</evidence>
<proteinExistence type="predicted"/>
<accession>A0ACC6IV64</accession>
<sequence>MIERQKKQISTESEDLLWEYCEVINQYTMSRYKNGSKLFRILCVGVLTILAFSALSCDPNFEAPQSRQRIERLILIRLKKDLSEEKRQKLFRKIAELGSSLRKDRSYLKVEYGFQNSKEGLSGGYDVGIRISFRSYEDRDYFDGKLSGSEISVSSYENFKSSLAPYLDLNNELFSFDFASNEKGNGDFPRKGYRLDHWVLFKFRKTITEAEKQEVIDRFLKLKNSTKNGKPYIQFIEYGYENNTSATDLNFEIAFRVSFLSIEDRNYYVGKPFQNDPGNFDAMHDEFKSFVGAYLDPAGGALVFDYNVIK</sequence>
<name>A0ACC6IV64_9FLAO</name>
<dbReference type="EMBL" id="JAVDRG010000002">
    <property type="protein sequence ID" value="MDR6441406.1"/>
    <property type="molecule type" value="Genomic_DNA"/>
</dbReference>
<reference evidence="1" key="1">
    <citation type="submission" date="2023-07" db="EMBL/GenBank/DDBJ databases">
        <title>Sorghum-associated microbial communities from plants grown in Nebraska, USA.</title>
        <authorList>
            <person name="Schachtman D."/>
        </authorList>
    </citation>
    <scope>NUCLEOTIDE SEQUENCE</scope>
    <source>
        <strain evidence="1">DS1280</strain>
    </source>
</reference>
<protein>
    <submittedName>
        <fullName evidence="1">Uncharacterized protein</fullName>
    </submittedName>
</protein>